<reference evidence="3 4" key="1">
    <citation type="submission" date="2018-06" db="EMBL/GenBank/DDBJ databases">
        <authorList>
            <consortium name="Pathogen Informatics"/>
            <person name="Doyle S."/>
        </authorList>
    </citation>
    <scope>NUCLEOTIDE SEQUENCE [LARGE SCALE GENOMIC DNA]</scope>
    <source>
        <strain evidence="3 4">NCTC4824</strain>
    </source>
</reference>
<proteinExistence type="predicted"/>
<keyword evidence="4" id="KW-1185">Reference proteome</keyword>
<organism evidence="3 4">
    <name type="scientific">Lederbergia lenta</name>
    <name type="common">Bacillus lentus</name>
    <dbReference type="NCBI Taxonomy" id="1467"/>
    <lineage>
        <taxon>Bacteria</taxon>
        <taxon>Bacillati</taxon>
        <taxon>Bacillota</taxon>
        <taxon>Bacilli</taxon>
        <taxon>Bacillales</taxon>
        <taxon>Bacillaceae</taxon>
        <taxon>Lederbergia</taxon>
    </lineage>
</organism>
<keyword evidence="1" id="KW-0472">Membrane</keyword>
<dbReference type="Proteomes" id="UP000249134">
    <property type="component" value="Chromosome 1"/>
</dbReference>
<sequence length="323" mass="35674">MQKNLFKDIEVPNEEVLLAIDKGIERGEKARHKNNKHRGVFKRTSFFTSAAAAMIIASGFIFSPVANVLAQVPILGSIYEKYQMPIGQELASDHLLTEINETVEDQGVSMSITSIFYDGQYIGLTFKAIGENLADSIGGEVAPESGYAYEMFDRKDETTWWGGSMGALTKQDNGYTGAMILENPNTDSVDSLTLPITFTNIAGVQGEWSFNLSVEKLPAKEIHIAQSVSSMSEAYRIHFDKIVVGQTNATLSYEVLDAADIEGEQLELNILDSKGLSISTNSITDSKVIFEIDRKKTDFVSVEPIYKIGTKEIKLDTLKIDFK</sequence>
<evidence type="ECO:0000256" key="1">
    <source>
        <dbReference type="SAM" id="Phobius"/>
    </source>
</evidence>
<dbReference type="Pfam" id="PF13786">
    <property type="entry name" value="DUF4179"/>
    <property type="match status" value="1"/>
</dbReference>
<keyword evidence="1" id="KW-0812">Transmembrane</keyword>
<accession>A0A2X4WKM7</accession>
<dbReference type="InterPro" id="IPR025436">
    <property type="entry name" value="DUF4179"/>
</dbReference>
<gene>
    <name evidence="3" type="ORF">NCTC4824_04229</name>
</gene>
<evidence type="ECO:0000313" key="4">
    <source>
        <dbReference type="Proteomes" id="UP000249134"/>
    </source>
</evidence>
<keyword evidence="1" id="KW-1133">Transmembrane helix</keyword>
<dbReference type="AlphaFoldDB" id="A0A2X4WKM7"/>
<name>A0A2X4WKM7_LEDLE</name>
<dbReference type="KEGG" id="blen:NCTC4824_04229"/>
<evidence type="ECO:0000313" key="3">
    <source>
        <dbReference type="EMBL" id="SQI63671.1"/>
    </source>
</evidence>
<dbReference type="STRING" id="1348624.GCA_001591545_03305"/>
<protein>
    <recommendedName>
        <fullName evidence="2">DUF4179 domain-containing protein</fullName>
    </recommendedName>
</protein>
<feature type="transmembrane region" description="Helical" evidence="1">
    <location>
        <begin position="46"/>
        <end position="66"/>
    </location>
</feature>
<dbReference type="Gene3D" id="2.60.40.1630">
    <property type="entry name" value="bacillus anthracis domain"/>
    <property type="match status" value="1"/>
</dbReference>
<evidence type="ECO:0000259" key="2">
    <source>
        <dbReference type="Pfam" id="PF13786"/>
    </source>
</evidence>
<feature type="domain" description="DUF4179" evidence="2">
    <location>
        <begin position="46"/>
        <end position="127"/>
    </location>
</feature>
<dbReference type="EMBL" id="LS483476">
    <property type="protein sequence ID" value="SQI63671.1"/>
    <property type="molecule type" value="Genomic_DNA"/>
</dbReference>
<dbReference type="RefSeq" id="WP_066144773.1">
    <property type="nucleotide sequence ID" value="NZ_CBCSGM010000005.1"/>
</dbReference>